<sequence length="181" mass="20511">MRHIFHRFALQQALPHGHQAPHGRSAAVLVGLHQHQHQWQVLLTQRALHLRHHKGQISFPGGKVEPTDTSLVHTALRESEEEVGLTPEYVKVIGTLPTFHTGSGFTVTPILAQLQSGFTLTADPNEVKDIFFMPLNQVKQKHHCQMTLANKPHDLVFIRYQQRLIWGATAAILDNLYRHLS</sequence>
<dbReference type="CDD" id="cd03426">
    <property type="entry name" value="NUDIX_CoAse_Nudt7"/>
    <property type="match status" value="1"/>
</dbReference>
<comment type="cofactor">
    <cofactor evidence="1">
        <name>Mn(2+)</name>
        <dbReference type="ChEBI" id="CHEBI:29035"/>
    </cofactor>
</comment>
<keyword evidence="5" id="KW-0378">Hydrolase</keyword>
<dbReference type="PROSITE" id="PS01293">
    <property type="entry name" value="NUDIX_COA"/>
    <property type="match status" value="1"/>
</dbReference>
<evidence type="ECO:0000256" key="2">
    <source>
        <dbReference type="ARBA" id="ARBA00001946"/>
    </source>
</evidence>
<name>A0ABS8WC66_9GAMM</name>
<reference evidence="9 10" key="1">
    <citation type="journal article" date="2022" name="Environ. Microbiol. Rep.">
        <title>Eco-phylogenetic analyses reveal divergent evolution of vitamin B12 metabolism in the marine bacterial family 'Psychromonadaceae'.</title>
        <authorList>
            <person name="Jin X."/>
            <person name="Yang Y."/>
            <person name="Cao H."/>
            <person name="Gao B."/>
            <person name="Zhao Z."/>
        </authorList>
    </citation>
    <scope>NUCLEOTIDE SEQUENCE [LARGE SCALE GENOMIC DNA]</scope>
    <source>
        <strain evidence="9 10">MKS20</strain>
    </source>
</reference>
<dbReference type="RefSeq" id="WP_233052782.1">
    <property type="nucleotide sequence ID" value="NZ_JAIMJA010000009.1"/>
</dbReference>
<dbReference type="Pfam" id="PF00293">
    <property type="entry name" value="NUDIX"/>
    <property type="match status" value="1"/>
</dbReference>
<proteinExistence type="inferred from homology"/>
<keyword evidence="7" id="KW-0464">Manganese</keyword>
<gene>
    <name evidence="9" type="ORF">K6Y31_10745</name>
</gene>
<dbReference type="Proteomes" id="UP001201273">
    <property type="component" value="Unassembled WGS sequence"/>
</dbReference>
<evidence type="ECO:0000313" key="9">
    <source>
        <dbReference type="EMBL" id="MCE2595293.1"/>
    </source>
</evidence>
<evidence type="ECO:0000256" key="5">
    <source>
        <dbReference type="ARBA" id="ARBA00022801"/>
    </source>
</evidence>
<evidence type="ECO:0000256" key="6">
    <source>
        <dbReference type="ARBA" id="ARBA00022842"/>
    </source>
</evidence>
<comment type="similarity">
    <text evidence="3">Belongs to the Nudix hydrolase family. PCD1 subfamily.</text>
</comment>
<protein>
    <submittedName>
        <fullName evidence="9">CoA pyrophosphatase</fullName>
    </submittedName>
</protein>
<keyword evidence="10" id="KW-1185">Reference proteome</keyword>
<dbReference type="InterPro" id="IPR000086">
    <property type="entry name" value="NUDIX_hydrolase_dom"/>
</dbReference>
<dbReference type="InterPro" id="IPR045121">
    <property type="entry name" value="CoAse"/>
</dbReference>
<feature type="domain" description="Nudix hydrolase" evidence="8">
    <location>
        <begin position="23"/>
        <end position="160"/>
    </location>
</feature>
<keyword evidence="4" id="KW-0479">Metal-binding</keyword>
<dbReference type="EMBL" id="JAIMJA010000009">
    <property type="protein sequence ID" value="MCE2595293.1"/>
    <property type="molecule type" value="Genomic_DNA"/>
</dbReference>
<dbReference type="InterPro" id="IPR000059">
    <property type="entry name" value="NUDIX_hydrolase_NudL_CS"/>
</dbReference>
<comment type="cofactor">
    <cofactor evidence="2">
        <name>Mg(2+)</name>
        <dbReference type="ChEBI" id="CHEBI:18420"/>
    </cofactor>
</comment>
<dbReference type="Gene3D" id="3.90.79.10">
    <property type="entry name" value="Nucleoside Triphosphate Pyrophosphohydrolase"/>
    <property type="match status" value="1"/>
</dbReference>
<evidence type="ECO:0000256" key="3">
    <source>
        <dbReference type="ARBA" id="ARBA00006506"/>
    </source>
</evidence>
<evidence type="ECO:0000256" key="7">
    <source>
        <dbReference type="ARBA" id="ARBA00023211"/>
    </source>
</evidence>
<keyword evidence="6" id="KW-0460">Magnesium</keyword>
<dbReference type="PANTHER" id="PTHR12992:SF11">
    <property type="entry name" value="MITOCHONDRIAL COENZYME A DIPHOSPHATASE NUDT8"/>
    <property type="match status" value="1"/>
</dbReference>
<accession>A0ABS8WC66</accession>
<dbReference type="PANTHER" id="PTHR12992">
    <property type="entry name" value="NUDIX HYDROLASE"/>
    <property type="match status" value="1"/>
</dbReference>
<evidence type="ECO:0000259" key="8">
    <source>
        <dbReference type="PROSITE" id="PS51462"/>
    </source>
</evidence>
<comment type="caution">
    <text evidence="9">The sequence shown here is derived from an EMBL/GenBank/DDBJ whole genome shotgun (WGS) entry which is preliminary data.</text>
</comment>
<dbReference type="PROSITE" id="PS51462">
    <property type="entry name" value="NUDIX"/>
    <property type="match status" value="1"/>
</dbReference>
<evidence type="ECO:0000256" key="1">
    <source>
        <dbReference type="ARBA" id="ARBA00001936"/>
    </source>
</evidence>
<evidence type="ECO:0000256" key="4">
    <source>
        <dbReference type="ARBA" id="ARBA00022723"/>
    </source>
</evidence>
<dbReference type="SUPFAM" id="SSF55811">
    <property type="entry name" value="Nudix"/>
    <property type="match status" value="1"/>
</dbReference>
<dbReference type="NCBIfam" id="NF007980">
    <property type="entry name" value="PRK10707.1"/>
    <property type="match status" value="1"/>
</dbReference>
<evidence type="ECO:0000313" key="10">
    <source>
        <dbReference type="Proteomes" id="UP001201273"/>
    </source>
</evidence>
<dbReference type="InterPro" id="IPR015797">
    <property type="entry name" value="NUDIX_hydrolase-like_dom_sf"/>
</dbReference>
<organism evidence="9 10">
    <name type="scientific">Motilimonas cestriensis</name>
    <dbReference type="NCBI Taxonomy" id="2742685"/>
    <lineage>
        <taxon>Bacteria</taxon>
        <taxon>Pseudomonadati</taxon>
        <taxon>Pseudomonadota</taxon>
        <taxon>Gammaproteobacteria</taxon>
        <taxon>Alteromonadales</taxon>
        <taxon>Alteromonadales genera incertae sedis</taxon>
        <taxon>Motilimonas</taxon>
    </lineage>
</organism>